<evidence type="ECO:0000313" key="2">
    <source>
        <dbReference type="Proteomes" id="UP000643403"/>
    </source>
</evidence>
<keyword evidence="2" id="KW-1185">Reference proteome</keyword>
<proteinExistence type="predicted"/>
<comment type="caution">
    <text evidence="1">The sequence shown here is derived from an EMBL/GenBank/DDBJ whole genome shotgun (WGS) entry which is preliminary data.</text>
</comment>
<reference evidence="2" key="1">
    <citation type="journal article" date="2019" name="Int. J. Syst. Evol. Microbiol.">
        <title>The Global Catalogue of Microorganisms (GCM) 10K type strain sequencing project: providing services to taxonomists for standard genome sequencing and annotation.</title>
        <authorList>
            <consortium name="The Broad Institute Genomics Platform"/>
            <consortium name="The Broad Institute Genome Sequencing Center for Infectious Disease"/>
            <person name="Wu L."/>
            <person name="Ma J."/>
        </authorList>
    </citation>
    <scope>NUCLEOTIDE SEQUENCE [LARGE SCALE GENOMIC DNA]</scope>
    <source>
        <strain evidence="2">KCTC 22558</strain>
    </source>
</reference>
<dbReference type="Proteomes" id="UP000643403">
    <property type="component" value="Unassembled WGS sequence"/>
</dbReference>
<dbReference type="EMBL" id="BMXY01000003">
    <property type="protein sequence ID" value="GGZ69012.1"/>
    <property type="molecule type" value="Genomic_DNA"/>
</dbReference>
<protein>
    <submittedName>
        <fullName evidence="1">Uncharacterized protein</fullName>
    </submittedName>
</protein>
<organism evidence="1 2">
    <name type="scientific">Cognatilysobacter xinjiangensis</name>
    <dbReference type="NCBI Taxonomy" id="546892"/>
    <lineage>
        <taxon>Bacteria</taxon>
        <taxon>Pseudomonadati</taxon>
        <taxon>Pseudomonadota</taxon>
        <taxon>Gammaproteobacteria</taxon>
        <taxon>Lysobacterales</taxon>
        <taxon>Lysobacteraceae</taxon>
        <taxon>Cognatilysobacter</taxon>
    </lineage>
</organism>
<evidence type="ECO:0000313" key="1">
    <source>
        <dbReference type="EMBL" id="GGZ69012.1"/>
    </source>
</evidence>
<gene>
    <name evidence="1" type="ORF">GCM10008101_24180</name>
</gene>
<name>A0ABQ3C5A5_9GAMM</name>
<accession>A0ABQ3C5A5</accession>
<sequence length="114" mass="13162">MRGMPIRSGGIVVCVRRMGARPRSGRRRVSGMCRCVIRGVRIGIMRGGCGNALRLPCRAMRRMRIGRRLRLRRGVHLRIGVVLRRRRPRDGENEQRHGLHSRTSTVRIIPDSMW</sequence>